<dbReference type="STRING" id="1302690.BUE76_21490"/>
<dbReference type="Proteomes" id="UP000184368">
    <property type="component" value="Unassembled WGS sequence"/>
</dbReference>
<dbReference type="RefSeq" id="WP_073042088.1">
    <property type="nucleotide sequence ID" value="NZ_FQUO01000005.1"/>
</dbReference>
<organism evidence="2 3">
    <name type="scientific">Cnuella takakiae</name>
    <dbReference type="NCBI Taxonomy" id="1302690"/>
    <lineage>
        <taxon>Bacteria</taxon>
        <taxon>Pseudomonadati</taxon>
        <taxon>Bacteroidota</taxon>
        <taxon>Chitinophagia</taxon>
        <taxon>Chitinophagales</taxon>
        <taxon>Chitinophagaceae</taxon>
        <taxon>Cnuella</taxon>
    </lineage>
</organism>
<name>A0A1M4ZLZ2_9BACT</name>
<dbReference type="OrthoDB" id="678122at2"/>
<dbReference type="AlphaFoldDB" id="A0A1M4ZLZ2"/>
<gene>
    <name evidence="2" type="ORF">SAMN05444008_105267</name>
</gene>
<dbReference type="EMBL" id="FQUO01000005">
    <property type="protein sequence ID" value="SHF18822.1"/>
    <property type="molecule type" value="Genomic_DNA"/>
</dbReference>
<keyword evidence="1" id="KW-0732">Signal</keyword>
<feature type="signal peptide" evidence="1">
    <location>
        <begin position="1"/>
        <end position="24"/>
    </location>
</feature>
<feature type="chain" id="PRO_5013200292" evidence="1">
    <location>
        <begin position="25"/>
        <end position="128"/>
    </location>
</feature>
<dbReference type="PROSITE" id="PS51257">
    <property type="entry name" value="PROKAR_LIPOPROTEIN"/>
    <property type="match status" value="1"/>
</dbReference>
<evidence type="ECO:0000313" key="3">
    <source>
        <dbReference type="Proteomes" id="UP000184368"/>
    </source>
</evidence>
<accession>A0A1M4ZLZ2</accession>
<evidence type="ECO:0000256" key="1">
    <source>
        <dbReference type="SAM" id="SignalP"/>
    </source>
</evidence>
<protein>
    <submittedName>
        <fullName evidence="2">Uncharacterized protein</fullName>
    </submittedName>
</protein>
<evidence type="ECO:0000313" key="2">
    <source>
        <dbReference type="EMBL" id="SHF18822.1"/>
    </source>
</evidence>
<reference evidence="2 3" key="1">
    <citation type="submission" date="2016-11" db="EMBL/GenBank/DDBJ databases">
        <authorList>
            <person name="Jaros S."/>
            <person name="Januszkiewicz K."/>
            <person name="Wedrychowicz H."/>
        </authorList>
    </citation>
    <scope>NUCLEOTIDE SEQUENCE [LARGE SCALE GENOMIC DNA]</scope>
    <source>
        <strain evidence="2 3">DSM 26897</strain>
    </source>
</reference>
<proteinExistence type="predicted"/>
<sequence length="128" mass="13891">MNTPRIWTTTVFISILSAAISGCAGSNSTTTQTGAYPRVLERAKKNARSIILHSGVDSFAVTSVVVERSKRQFTVQLGKLDSSYQATLTGPSSGREPLRLYMLDSTSYTLDEPHTIPITKIGRIEGGR</sequence>
<keyword evidence="3" id="KW-1185">Reference proteome</keyword>